<reference evidence="1" key="2">
    <citation type="journal article" date="2015" name="Data Brief">
        <title>Shoot transcriptome of the giant reed, Arundo donax.</title>
        <authorList>
            <person name="Barrero R.A."/>
            <person name="Guerrero F.D."/>
            <person name="Moolhuijzen P."/>
            <person name="Goolsby J.A."/>
            <person name="Tidwell J."/>
            <person name="Bellgard S.E."/>
            <person name="Bellgard M.I."/>
        </authorList>
    </citation>
    <scope>NUCLEOTIDE SEQUENCE</scope>
    <source>
        <tissue evidence="1">Shoot tissue taken approximately 20 cm above the soil surface</tissue>
    </source>
</reference>
<accession>A0A0A9EKI3</accession>
<dbReference type="EMBL" id="GBRH01198382">
    <property type="protein sequence ID" value="JAD99513.1"/>
    <property type="molecule type" value="Transcribed_RNA"/>
</dbReference>
<dbReference type="AlphaFoldDB" id="A0A0A9EKI3"/>
<sequence length="22" mass="2440">MYLLCSGETLRKKTLVLLGSTL</sequence>
<protein>
    <submittedName>
        <fullName evidence="1">Uncharacterized protein</fullName>
    </submittedName>
</protein>
<evidence type="ECO:0000313" key="1">
    <source>
        <dbReference type="EMBL" id="JAD99513.1"/>
    </source>
</evidence>
<organism evidence="1">
    <name type="scientific">Arundo donax</name>
    <name type="common">Giant reed</name>
    <name type="synonym">Donax arundinaceus</name>
    <dbReference type="NCBI Taxonomy" id="35708"/>
    <lineage>
        <taxon>Eukaryota</taxon>
        <taxon>Viridiplantae</taxon>
        <taxon>Streptophyta</taxon>
        <taxon>Embryophyta</taxon>
        <taxon>Tracheophyta</taxon>
        <taxon>Spermatophyta</taxon>
        <taxon>Magnoliopsida</taxon>
        <taxon>Liliopsida</taxon>
        <taxon>Poales</taxon>
        <taxon>Poaceae</taxon>
        <taxon>PACMAD clade</taxon>
        <taxon>Arundinoideae</taxon>
        <taxon>Arundineae</taxon>
        <taxon>Arundo</taxon>
    </lineage>
</organism>
<proteinExistence type="predicted"/>
<name>A0A0A9EKI3_ARUDO</name>
<reference evidence="1" key="1">
    <citation type="submission" date="2014-09" db="EMBL/GenBank/DDBJ databases">
        <authorList>
            <person name="Magalhaes I.L.F."/>
            <person name="Oliveira U."/>
            <person name="Santos F.R."/>
            <person name="Vidigal T.H.D.A."/>
            <person name="Brescovit A.D."/>
            <person name="Santos A.J."/>
        </authorList>
    </citation>
    <scope>NUCLEOTIDE SEQUENCE</scope>
    <source>
        <tissue evidence="1">Shoot tissue taken approximately 20 cm above the soil surface</tissue>
    </source>
</reference>